<keyword evidence="2" id="KW-1185">Reference proteome</keyword>
<dbReference type="AlphaFoldDB" id="A0AAD5MR10"/>
<accession>A0AAD5MR10</accession>
<dbReference type="EMBL" id="JAHQIW010001897">
    <property type="protein sequence ID" value="KAJ1353961.1"/>
    <property type="molecule type" value="Genomic_DNA"/>
</dbReference>
<dbReference type="Proteomes" id="UP001196413">
    <property type="component" value="Unassembled WGS sequence"/>
</dbReference>
<reference evidence="1" key="1">
    <citation type="submission" date="2021-06" db="EMBL/GenBank/DDBJ databases">
        <title>Parelaphostrongylus tenuis whole genome reference sequence.</title>
        <authorList>
            <person name="Garwood T.J."/>
            <person name="Larsen P.A."/>
            <person name="Fountain-Jones N.M."/>
            <person name="Garbe J.R."/>
            <person name="Macchietto M.G."/>
            <person name="Kania S.A."/>
            <person name="Gerhold R.W."/>
            <person name="Richards J.E."/>
            <person name="Wolf T.M."/>
        </authorList>
    </citation>
    <scope>NUCLEOTIDE SEQUENCE</scope>
    <source>
        <strain evidence="1">MNPRO001-30</strain>
        <tissue evidence="1">Meninges</tissue>
    </source>
</reference>
<evidence type="ECO:0000313" key="1">
    <source>
        <dbReference type="EMBL" id="KAJ1353961.1"/>
    </source>
</evidence>
<evidence type="ECO:0000313" key="2">
    <source>
        <dbReference type="Proteomes" id="UP001196413"/>
    </source>
</evidence>
<protein>
    <submittedName>
        <fullName evidence="1">Uncharacterized protein</fullName>
    </submittedName>
</protein>
<comment type="caution">
    <text evidence="1">The sequence shown here is derived from an EMBL/GenBank/DDBJ whole genome shotgun (WGS) entry which is preliminary data.</text>
</comment>
<organism evidence="1 2">
    <name type="scientific">Parelaphostrongylus tenuis</name>
    <name type="common">Meningeal worm</name>
    <dbReference type="NCBI Taxonomy" id="148309"/>
    <lineage>
        <taxon>Eukaryota</taxon>
        <taxon>Metazoa</taxon>
        <taxon>Ecdysozoa</taxon>
        <taxon>Nematoda</taxon>
        <taxon>Chromadorea</taxon>
        <taxon>Rhabditida</taxon>
        <taxon>Rhabditina</taxon>
        <taxon>Rhabditomorpha</taxon>
        <taxon>Strongyloidea</taxon>
        <taxon>Metastrongylidae</taxon>
        <taxon>Parelaphostrongylus</taxon>
    </lineage>
</organism>
<sequence length="126" mass="14024">MGGAPVRLPPQPFAVQKLDAFLPERMRLAINEVCEVAFELVVFLNFSLADAASRSERVGNRMKQYQSYTVDVVPWSSSVPLECGKSSSECEIERYPGNRQGSGSLDTPISLLQLACKVVPRKRRHN</sequence>
<name>A0AAD5MR10_PARTN</name>
<gene>
    <name evidence="1" type="ORF">KIN20_010744</name>
</gene>
<proteinExistence type="predicted"/>